<evidence type="ECO:0000256" key="1">
    <source>
        <dbReference type="SAM" id="MobiDB-lite"/>
    </source>
</evidence>
<dbReference type="EMBL" id="LFZN01000069">
    <property type="protein sequence ID" value="KXT00642.1"/>
    <property type="molecule type" value="Genomic_DNA"/>
</dbReference>
<dbReference type="OrthoDB" id="10690320at2759"/>
<proteinExistence type="predicted"/>
<reference evidence="2 3" key="1">
    <citation type="submission" date="2015-07" db="EMBL/GenBank/DDBJ databases">
        <title>Comparative genomics of the Sigatoka disease complex on banana suggests a link between parallel evolutionary changes in Pseudocercospora fijiensis and Pseudocercospora eumusae and increased virulence on the banana host.</title>
        <authorList>
            <person name="Chang T.-C."/>
            <person name="Salvucci A."/>
            <person name="Crous P.W."/>
            <person name="Stergiopoulos I."/>
        </authorList>
    </citation>
    <scope>NUCLEOTIDE SEQUENCE [LARGE SCALE GENOMIC DNA]</scope>
    <source>
        <strain evidence="2 3">CBS 114824</strain>
    </source>
</reference>
<feature type="region of interest" description="Disordered" evidence="1">
    <location>
        <begin position="122"/>
        <end position="180"/>
    </location>
</feature>
<dbReference type="Proteomes" id="UP000070133">
    <property type="component" value="Unassembled WGS sequence"/>
</dbReference>
<protein>
    <submittedName>
        <fullName evidence="2">Uncharacterized protein</fullName>
    </submittedName>
</protein>
<sequence>MSLPSRPTLPPSAKNIDAFARLNTMLQRLNYDPAKFTITRHVTYHATVYLEPRIQELLGSPNTAQALAKVLRTKLSKGKKASEERTAKEALAQEVVECLEIALAARNNKSIEAETAASGQCGRKRKRMMDADETVSRVGEVREERRADETPVKKRHNAHSRHSYVEQAVHQERGARFNRS</sequence>
<gene>
    <name evidence="2" type="ORF">AC578_4022</name>
</gene>
<comment type="caution">
    <text evidence="2">The sequence shown here is derived from an EMBL/GenBank/DDBJ whole genome shotgun (WGS) entry which is preliminary data.</text>
</comment>
<keyword evidence="3" id="KW-1185">Reference proteome</keyword>
<accession>A0A139HDZ9</accession>
<dbReference type="AlphaFoldDB" id="A0A139HDZ9"/>
<evidence type="ECO:0000313" key="3">
    <source>
        <dbReference type="Proteomes" id="UP000070133"/>
    </source>
</evidence>
<feature type="compositionally biased region" description="Basic residues" evidence="1">
    <location>
        <begin position="153"/>
        <end position="162"/>
    </location>
</feature>
<organism evidence="2 3">
    <name type="scientific">Pseudocercospora eumusae</name>
    <dbReference type="NCBI Taxonomy" id="321146"/>
    <lineage>
        <taxon>Eukaryota</taxon>
        <taxon>Fungi</taxon>
        <taxon>Dikarya</taxon>
        <taxon>Ascomycota</taxon>
        <taxon>Pezizomycotina</taxon>
        <taxon>Dothideomycetes</taxon>
        <taxon>Dothideomycetidae</taxon>
        <taxon>Mycosphaerellales</taxon>
        <taxon>Mycosphaerellaceae</taxon>
        <taxon>Pseudocercospora</taxon>
    </lineage>
</organism>
<feature type="compositionally biased region" description="Basic and acidic residues" evidence="1">
    <location>
        <begin position="169"/>
        <end position="180"/>
    </location>
</feature>
<name>A0A139HDZ9_9PEZI</name>
<feature type="compositionally biased region" description="Basic and acidic residues" evidence="1">
    <location>
        <begin position="139"/>
        <end position="152"/>
    </location>
</feature>
<evidence type="ECO:0000313" key="2">
    <source>
        <dbReference type="EMBL" id="KXT00642.1"/>
    </source>
</evidence>